<dbReference type="InterPro" id="IPR049680">
    <property type="entry name" value="FLVCR1-2_SLC49-like"/>
</dbReference>
<keyword evidence="2" id="KW-0812">Transmembrane</keyword>
<evidence type="ECO:0000313" key="7">
    <source>
        <dbReference type="WBParaSite" id="ASIM_0000835501-mRNA-1"/>
    </source>
</evidence>
<name>A0A0M3JL28_ANISI</name>
<protein>
    <submittedName>
        <fullName evidence="7">MFS transporter</fullName>
    </submittedName>
</protein>
<sequence length="71" mass="7851">MNFSGAIIRLISSLPMLSIRSRLPVLYFGQAVAAFAQPFFLCLSPKVAEFWFADDQRGLANALSFIGIHMS</sequence>
<dbReference type="Proteomes" id="UP000267096">
    <property type="component" value="Unassembled WGS sequence"/>
</dbReference>
<keyword evidence="6" id="KW-1185">Reference proteome</keyword>
<evidence type="ECO:0000256" key="1">
    <source>
        <dbReference type="ARBA" id="ARBA00004141"/>
    </source>
</evidence>
<dbReference type="GO" id="GO:0016020">
    <property type="term" value="C:membrane"/>
    <property type="evidence" value="ECO:0007669"/>
    <property type="project" value="UniProtKB-SubCell"/>
</dbReference>
<evidence type="ECO:0000256" key="3">
    <source>
        <dbReference type="ARBA" id="ARBA00022989"/>
    </source>
</evidence>
<reference evidence="7" key="1">
    <citation type="submission" date="2017-02" db="UniProtKB">
        <authorList>
            <consortium name="WormBaseParasite"/>
        </authorList>
    </citation>
    <scope>IDENTIFICATION</scope>
</reference>
<keyword evidence="3" id="KW-1133">Transmembrane helix</keyword>
<dbReference type="OrthoDB" id="422206at2759"/>
<dbReference type="WBParaSite" id="ASIM_0000835501-mRNA-1">
    <property type="protein sequence ID" value="ASIM_0000835501-mRNA-1"/>
    <property type="gene ID" value="ASIM_0000835501"/>
</dbReference>
<evidence type="ECO:0000256" key="2">
    <source>
        <dbReference type="ARBA" id="ARBA00022692"/>
    </source>
</evidence>
<reference evidence="5 6" key="2">
    <citation type="submission" date="2018-11" db="EMBL/GenBank/DDBJ databases">
        <authorList>
            <consortium name="Pathogen Informatics"/>
        </authorList>
    </citation>
    <scope>NUCLEOTIDE SEQUENCE [LARGE SCALE GENOMIC DNA]</scope>
</reference>
<organism evidence="7">
    <name type="scientific">Anisakis simplex</name>
    <name type="common">Herring worm</name>
    <dbReference type="NCBI Taxonomy" id="6269"/>
    <lineage>
        <taxon>Eukaryota</taxon>
        <taxon>Metazoa</taxon>
        <taxon>Ecdysozoa</taxon>
        <taxon>Nematoda</taxon>
        <taxon>Chromadorea</taxon>
        <taxon>Rhabditida</taxon>
        <taxon>Spirurina</taxon>
        <taxon>Ascaridomorpha</taxon>
        <taxon>Ascaridoidea</taxon>
        <taxon>Anisakidae</taxon>
        <taxon>Anisakis</taxon>
        <taxon>Anisakis simplex complex</taxon>
    </lineage>
</organism>
<gene>
    <name evidence="5" type="ORF">ASIM_LOCUS8108</name>
</gene>
<proteinExistence type="predicted"/>
<dbReference type="PANTHER" id="PTHR10924:SF8">
    <property type="entry name" value="MFS DOMAIN-CONTAINING PROTEIN-RELATED"/>
    <property type="match status" value="1"/>
</dbReference>
<accession>A0A0M3JL28</accession>
<dbReference type="EMBL" id="UYRR01021128">
    <property type="protein sequence ID" value="VDK30826.1"/>
    <property type="molecule type" value="Genomic_DNA"/>
</dbReference>
<evidence type="ECO:0000256" key="4">
    <source>
        <dbReference type="ARBA" id="ARBA00023136"/>
    </source>
</evidence>
<evidence type="ECO:0000313" key="5">
    <source>
        <dbReference type="EMBL" id="VDK30826.1"/>
    </source>
</evidence>
<dbReference type="PANTHER" id="PTHR10924">
    <property type="entry name" value="MAJOR FACILITATOR SUPERFAMILY PROTEIN-RELATED"/>
    <property type="match status" value="1"/>
</dbReference>
<dbReference type="AlphaFoldDB" id="A0A0M3JL28"/>
<keyword evidence="4" id="KW-0472">Membrane</keyword>
<comment type="subcellular location">
    <subcellularLocation>
        <location evidence="1">Membrane</location>
        <topology evidence="1">Multi-pass membrane protein</topology>
    </subcellularLocation>
</comment>
<evidence type="ECO:0000313" key="6">
    <source>
        <dbReference type="Proteomes" id="UP000267096"/>
    </source>
</evidence>